<dbReference type="SMART" id="SM00261">
    <property type="entry name" value="FU"/>
    <property type="match status" value="12"/>
</dbReference>
<evidence type="ECO:0000313" key="2">
    <source>
        <dbReference type="EMBL" id="ORY89092.1"/>
    </source>
</evidence>
<dbReference type="PANTHER" id="PTHR15332:SF175">
    <property type="entry name" value="PROPROTEIN CONVERTASE SUBTILISIN_KEXIN TYPE 5-LIKE"/>
    <property type="match status" value="1"/>
</dbReference>
<keyword evidence="3" id="KW-1185">Reference proteome</keyword>
<evidence type="ECO:0008006" key="4">
    <source>
        <dbReference type="Google" id="ProtNLM"/>
    </source>
</evidence>
<dbReference type="Proteomes" id="UP000193467">
    <property type="component" value="Unassembled WGS sequence"/>
</dbReference>
<evidence type="ECO:0000256" key="1">
    <source>
        <dbReference type="SAM" id="SignalP"/>
    </source>
</evidence>
<dbReference type="InterPro" id="IPR006212">
    <property type="entry name" value="Furin_repeat"/>
</dbReference>
<reference evidence="2 3" key="1">
    <citation type="submission" date="2016-07" db="EMBL/GenBank/DDBJ databases">
        <title>Pervasive Adenine N6-methylation of Active Genes in Fungi.</title>
        <authorList>
            <consortium name="DOE Joint Genome Institute"/>
            <person name="Mondo S.J."/>
            <person name="Dannebaum R.O."/>
            <person name="Kuo R.C."/>
            <person name="Labutti K."/>
            <person name="Haridas S."/>
            <person name="Kuo A."/>
            <person name="Salamov A."/>
            <person name="Ahrendt S.R."/>
            <person name="Lipzen A."/>
            <person name="Sullivan W."/>
            <person name="Andreopoulos W.B."/>
            <person name="Clum A."/>
            <person name="Lindquist E."/>
            <person name="Daum C."/>
            <person name="Ramamoorthy G.K."/>
            <person name="Gryganskyi A."/>
            <person name="Culley D."/>
            <person name="Magnuson J.K."/>
            <person name="James T.Y."/>
            <person name="O'Malley M.A."/>
            <person name="Stajich J.E."/>
            <person name="Spatafora J.W."/>
            <person name="Visel A."/>
            <person name="Grigoriev I.V."/>
        </authorList>
    </citation>
    <scope>NUCLEOTIDE SEQUENCE [LARGE SCALE GENOMIC DNA]</scope>
    <source>
        <strain evidence="2 3">62-1032</strain>
    </source>
</reference>
<proteinExistence type="predicted"/>
<dbReference type="SUPFAM" id="SSF57184">
    <property type="entry name" value="Growth factor receptor domain"/>
    <property type="match status" value="8"/>
</dbReference>
<dbReference type="Gene3D" id="2.10.220.10">
    <property type="entry name" value="Hormone Receptor, Insulin-like Growth Factor Receptor 1, Chain A, domain 2"/>
    <property type="match status" value="7"/>
</dbReference>
<comment type="caution">
    <text evidence="2">The sequence shown here is derived from an EMBL/GenBank/DDBJ whole genome shotgun (WGS) entry which is preliminary data.</text>
</comment>
<dbReference type="SMART" id="SM01411">
    <property type="entry name" value="Ephrin_rec_like"/>
    <property type="match status" value="6"/>
</dbReference>
<feature type="signal peptide" evidence="1">
    <location>
        <begin position="1"/>
        <end position="20"/>
    </location>
</feature>
<dbReference type="PANTHER" id="PTHR15332">
    <property type="entry name" value="PROPROTEIN CONVERTASE SUBTILISIN_KEXIN TYPE 5-LIKE"/>
    <property type="match status" value="1"/>
</dbReference>
<dbReference type="EMBL" id="MCGR01000007">
    <property type="protein sequence ID" value="ORY89092.1"/>
    <property type="molecule type" value="Genomic_DNA"/>
</dbReference>
<dbReference type="InterPro" id="IPR009030">
    <property type="entry name" value="Growth_fac_rcpt_cys_sf"/>
</dbReference>
<protein>
    <recommendedName>
        <fullName evidence="4">Insulin-like growth factor binding protein</fullName>
    </recommendedName>
</protein>
<accession>A0A1Y2FYF3</accession>
<dbReference type="AlphaFoldDB" id="A0A1Y2FYF3"/>
<feature type="chain" id="PRO_5013118902" description="Insulin-like growth factor binding protein" evidence="1">
    <location>
        <begin position="21"/>
        <end position="976"/>
    </location>
</feature>
<name>A0A1Y2FYF3_9BASI</name>
<sequence length="976" mass="99117">MRATTLLTGASLVLASLAEAHWHSTPKQHLGIVKRAAVTCAANQYKYKSVCYDCSDSDGATCDRKGPLTCSTLFLRPWGGRACVAAADCGSKWFANTNTMTCERCADPNALTCSDDGKTALSCASRFLSNGACVTQSKCPSNSFANSRTRTCQQCEDADAVKCYPSGTALSCSTKYLLSGECLDSCPTGTYQDEVNHVCKQCEDDDAATCTADEALTCTNGFLYDGACVDACPSKYFGDTATNACVVCSNSGAIRCAATTIDTACGTNDFGETTYLDSSITTCVKASDCPSGTYPESFSSTCTPCPGSGAASCDATGVTLSCSTGFLSGTDCLSECPSGYHGDEEEHACKPCRDGVLTCDADGELSCTKTSKGVETYLDSAAAQCVESSACPEGTYPEDDSFTCTTCTGFGAATCDLTGKTTSCSIGYLWEGSCLESCGGTTYAATASTCAACADGTVTCDADKSLSCGTNAAGSATYLLFGDCLEAEACPSKTFADTTTSECSSCGDGALTCTSADAALSCGQNSEGVATFLASSACILAEACPTGTFANSDDATCTSCSAGALTCTSATVALTCEGGLYLTTAGACVTADNCPISTYPKSASAALRRRAISAISTCAACEDGATKCTATYSTACGSNKEGKQTYLLNGHCVLREICPDWSYADDTNFVCRRCSAIAPGSLTCDGKGALTCGTNSAGAQLYLTPNQNCVLPSSCPGSTYVDEASTTCQQCDDGTTSCTGSGNGKALACGRTSAGVSVFLTASNTCAASCSGAYFADDATSTCIACDDGETSCTGSGDGDALTCGLNSKGIETYLDPSNDCVVAEKCPSAYFADSESLKCVQCDAGEASCLFAGPGGATSCAKNDAGAQLYLDASAECVVAGDCPAATFVNDDDFTCTACADGALICTSSTDASLCGTNNTGNPTYLDDGLCVEVDKCAAGTWPDSELFVCRECDPLVEADAKTCTPTAALTCKTL</sequence>
<dbReference type="OrthoDB" id="2519628at2759"/>
<dbReference type="STRING" id="106004.A0A1Y2FYF3"/>
<keyword evidence="1" id="KW-0732">Signal</keyword>
<organism evidence="2 3">
    <name type="scientific">Leucosporidium creatinivorum</name>
    <dbReference type="NCBI Taxonomy" id="106004"/>
    <lineage>
        <taxon>Eukaryota</taxon>
        <taxon>Fungi</taxon>
        <taxon>Dikarya</taxon>
        <taxon>Basidiomycota</taxon>
        <taxon>Pucciniomycotina</taxon>
        <taxon>Microbotryomycetes</taxon>
        <taxon>Leucosporidiales</taxon>
        <taxon>Leucosporidium</taxon>
    </lineage>
</organism>
<gene>
    <name evidence="2" type="ORF">BCR35DRAFT_192351</name>
</gene>
<dbReference type="InParanoid" id="A0A1Y2FYF3"/>
<evidence type="ECO:0000313" key="3">
    <source>
        <dbReference type="Proteomes" id="UP000193467"/>
    </source>
</evidence>